<evidence type="ECO:0000313" key="1">
    <source>
        <dbReference type="EMBL" id="HDQ99253.1"/>
    </source>
</evidence>
<comment type="caution">
    <text evidence="1">The sequence shown here is derived from an EMBL/GenBank/DDBJ whole genome shotgun (WGS) entry which is preliminary data.</text>
</comment>
<protein>
    <submittedName>
        <fullName evidence="1">Uncharacterized protein</fullName>
    </submittedName>
</protein>
<dbReference type="Proteomes" id="UP000885672">
    <property type="component" value="Unassembled WGS sequence"/>
</dbReference>
<proteinExistence type="predicted"/>
<organism evidence="1">
    <name type="scientific">candidate division WOR-3 bacterium</name>
    <dbReference type="NCBI Taxonomy" id="2052148"/>
    <lineage>
        <taxon>Bacteria</taxon>
        <taxon>Bacteria division WOR-3</taxon>
    </lineage>
</organism>
<accession>A0A7V0T5F2</accession>
<name>A0A7V0T5F2_UNCW3</name>
<reference evidence="1" key="1">
    <citation type="journal article" date="2020" name="mSystems">
        <title>Genome- and Community-Level Interaction Insights into Carbon Utilization and Element Cycling Functions of Hydrothermarchaeota in Hydrothermal Sediment.</title>
        <authorList>
            <person name="Zhou Z."/>
            <person name="Liu Y."/>
            <person name="Xu W."/>
            <person name="Pan J."/>
            <person name="Luo Z.H."/>
            <person name="Li M."/>
        </authorList>
    </citation>
    <scope>NUCLEOTIDE SEQUENCE [LARGE SCALE GENOMIC DNA]</scope>
    <source>
        <strain evidence="1">SpSt-1182</strain>
    </source>
</reference>
<dbReference type="AlphaFoldDB" id="A0A7V0T5F2"/>
<gene>
    <name evidence="1" type="ORF">ENN51_03075</name>
</gene>
<dbReference type="EMBL" id="DSBX01000121">
    <property type="protein sequence ID" value="HDQ99253.1"/>
    <property type="molecule type" value="Genomic_DNA"/>
</dbReference>
<sequence length="211" mass="23103">MSDFVGKLRAAQSVTLLDCLKVRFGDGQEGKLRLAVRPEGVGREVKAAERVLTTMHYYSHILSRYPRTDGELDRYGMELREMMSYVVEEGIWPGSDVVADARVGDRLEVVPADTLDGAEEASAVLFRTPMTDDTDLALELPDSVGNDALNLSVVAVYHLVSLDLDEPSIELLDKTLRYFRTYIGEGANYASPAAARSLANRAFREAGGDGA</sequence>